<proteinExistence type="predicted"/>
<gene>
    <name evidence="4" type="ORF">CCACVL1_12763</name>
</gene>
<dbReference type="InterPro" id="IPR005135">
    <property type="entry name" value="Endo/exonuclease/phosphatase"/>
</dbReference>
<organism evidence="4 5">
    <name type="scientific">Corchorus capsularis</name>
    <name type="common">Jute</name>
    <dbReference type="NCBI Taxonomy" id="210143"/>
    <lineage>
        <taxon>Eukaryota</taxon>
        <taxon>Viridiplantae</taxon>
        <taxon>Streptophyta</taxon>
        <taxon>Embryophyta</taxon>
        <taxon>Tracheophyta</taxon>
        <taxon>Spermatophyta</taxon>
        <taxon>Magnoliopsida</taxon>
        <taxon>eudicotyledons</taxon>
        <taxon>Gunneridae</taxon>
        <taxon>Pentapetalae</taxon>
        <taxon>rosids</taxon>
        <taxon>malvids</taxon>
        <taxon>Malvales</taxon>
        <taxon>Malvaceae</taxon>
        <taxon>Grewioideae</taxon>
        <taxon>Apeibeae</taxon>
        <taxon>Corchorus</taxon>
    </lineage>
</organism>
<keyword evidence="4" id="KW-0548">Nucleotidyltransferase</keyword>
<comment type="caution">
    <text evidence="4">The sequence shown here is derived from an EMBL/GenBank/DDBJ whole genome shotgun (WGS) entry which is preliminary data.</text>
</comment>
<dbReference type="Pfam" id="PF00078">
    <property type="entry name" value="RVT_1"/>
    <property type="match status" value="1"/>
</dbReference>
<dbReference type="InterPro" id="IPR036691">
    <property type="entry name" value="Endo/exonu/phosph_ase_sf"/>
</dbReference>
<sequence length="838" mass="98110">MSCIYGHPELQKRQDVWNQVIQFSTSIPENENWLILGDFNQVLSSSDKLSNTSHSLQGAESLRECLDICNPSEVAAKGQHFTWTSNREEEIITWERLDRAFANPAWFRSFSDAVLTNLPLTVSDHGLMILQLEKSEHFRRRPYRFEWMWTTHPGCKEEIKKAWNQQHQGSAAYQLVQKLKCSRDGLRRWNKNTFGNLRFRRRKMEERLAALQGDLMNMESRNEEKVLRNELEMIMEQEQMHWMQKSRENWIIHSDRNTKYYHTLTKKRRMRNRILSIKNGRGETLEDIKEIEDEFLKEYGKCYEEVRQAAFQLGPMKAPGVDGKPATFYQQYWDVVGNLTTQSAFDFLNNGHILKELNKTLIALIPKKKDPSVVNDYRPISLCNVAYKIISRVLVNRMKEVLNEVISPFQSAFIKGRAISDNVIIAGEIIETIRKRENGKGILGALKLDMNKAYDRVSWLFLETVMESMGFNGHWIQVIKEKVRDLIQNFCYLLGQKVNYSKSDLMVSPNYPQRHKRWFKGILKVNLTQNPEPQEKEKLKENETSCFGGEDKLVWKAEPNGQFSVKAAYKMVSGNHGNEHTTRDEVWFASTLTLRVENFININWIEWIATWLDKNGAQDDEMQWFTNELVLNLWYIWVQRNEVIFQGLNPNPIAVIHKVKHTSSWIQSAYKNNQETNERMKRNKLEIRVPIVINGGYPLLPTNGWIVWVDLRKRQGANWFGASMLARDSQGNTILLSKSIQAKEAWLARLKLARLAYQRLRECGAEEVHFQNGDKRWINALIARTCVTWQKQLLLEDIKKLSKEFKLIAFCRGRHPLAKEARKMAEQAARAWISYSWP</sequence>
<keyword evidence="4" id="KW-0808">Transferase</keyword>
<evidence type="ECO:0000259" key="3">
    <source>
        <dbReference type="Pfam" id="PF03372"/>
    </source>
</evidence>
<dbReference type="EMBL" id="AWWV01010254">
    <property type="protein sequence ID" value="OMO80770.1"/>
    <property type="molecule type" value="Genomic_DNA"/>
</dbReference>
<dbReference type="GO" id="GO:0003964">
    <property type="term" value="F:RNA-directed DNA polymerase activity"/>
    <property type="evidence" value="ECO:0007669"/>
    <property type="project" value="UniProtKB-KW"/>
</dbReference>
<dbReference type="Gramene" id="OMO80770">
    <property type="protein sequence ID" value="OMO80770"/>
    <property type="gene ID" value="CCACVL1_12763"/>
</dbReference>
<dbReference type="CDD" id="cd01650">
    <property type="entry name" value="RT_nLTR_like"/>
    <property type="match status" value="1"/>
</dbReference>
<feature type="coiled-coil region" evidence="1">
    <location>
        <begin position="201"/>
        <end position="237"/>
    </location>
</feature>
<dbReference type="Gene3D" id="3.60.10.10">
    <property type="entry name" value="Endonuclease/exonuclease/phosphatase"/>
    <property type="match status" value="1"/>
</dbReference>
<accession>A0A1R3IDY9</accession>
<dbReference type="PANTHER" id="PTHR31635:SF196">
    <property type="entry name" value="REVERSE TRANSCRIPTASE DOMAIN-CONTAINING PROTEIN-RELATED"/>
    <property type="match status" value="1"/>
</dbReference>
<dbReference type="Proteomes" id="UP000188268">
    <property type="component" value="Unassembled WGS sequence"/>
</dbReference>
<evidence type="ECO:0000256" key="1">
    <source>
        <dbReference type="SAM" id="Coils"/>
    </source>
</evidence>
<dbReference type="Pfam" id="PF03372">
    <property type="entry name" value="Exo_endo_phos"/>
    <property type="match status" value="1"/>
</dbReference>
<feature type="domain" description="Endonuclease/exonuclease/phosphatase" evidence="3">
    <location>
        <begin position="5"/>
        <end position="125"/>
    </location>
</feature>
<evidence type="ECO:0000259" key="2">
    <source>
        <dbReference type="Pfam" id="PF00078"/>
    </source>
</evidence>
<dbReference type="OrthoDB" id="999775at2759"/>
<dbReference type="InterPro" id="IPR000477">
    <property type="entry name" value="RT_dom"/>
</dbReference>
<evidence type="ECO:0000313" key="4">
    <source>
        <dbReference type="EMBL" id="OMO80770.1"/>
    </source>
</evidence>
<protein>
    <submittedName>
        <fullName evidence="4">Reverse transcriptase</fullName>
    </submittedName>
</protein>
<feature type="domain" description="Reverse transcriptase" evidence="2">
    <location>
        <begin position="365"/>
        <end position="478"/>
    </location>
</feature>
<reference evidence="4 5" key="1">
    <citation type="submission" date="2013-09" db="EMBL/GenBank/DDBJ databases">
        <title>Corchorus capsularis genome sequencing.</title>
        <authorList>
            <person name="Alam M."/>
            <person name="Haque M.S."/>
            <person name="Islam M.S."/>
            <person name="Emdad E.M."/>
            <person name="Islam M.M."/>
            <person name="Ahmed B."/>
            <person name="Halim A."/>
            <person name="Hossen Q.M.M."/>
            <person name="Hossain M.Z."/>
            <person name="Ahmed R."/>
            <person name="Khan M.M."/>
            <person name="Islam R."/>
            <person name="Rashid M.M."/>
            <person name="Khan S.A."/>
            <person name="Rahman M.S."/>
            <person name="Alam M."/>
        </authorList>
    </citation>
    <scope>NUCLEOTIDE SEQUENCE [LARGE SCALE GENOMIC DNA]</scope>
    <source>
        <strain evidence="5">cv. CVL-1</strain>
        <tissue evidence="4">Whole seedling</tissue>
    </source>
</reference>
<evidence type="ECO:0000313" key="5">
    <source>
        <dbReference type="Proteomes" id="UP000188268"/>
    </source>
</evidence>
<dbReference type="AlphaFoldDB" id="A0A1R3IDY9"/>
<keyword evidence="1" id="KW-0175">Coiled coil</keyword>
<dbReference type="STRING" id="210143.A0A1R3IDY9"/>
<keyword evidence="4" id="KW-0695">RNA-directed DNA polymerase</keyword>
<keyword evidence="5" id="KW-1185">Reference proteome</keyword>
<name>A0A1R3IDY9_COCAP</name>
<dbReference type="SUPFAM" id="SSF56219">
    <property type="entry name" value="DNase I-like"/>
    <property type="match status" value="1"/>
</dbReference>
<dbReference type="PANTHER" id="PTHR31635">
    <property type="entry name" value="REVERSE TRANSCRIPTASE DOMAIN-CONTAINING PROTEIN-RELATED"/>
    <property type="match status" value="1"/>
</dbReference>